<evidence type="ECO:0000313" key="8">
    <source>
        <dbReference type="EMBL" id="MBS4180356.1"/>
    </source>
</evidence>
<dbReference type="InterPro" id="IPR013786">
    <property type="entry name" value="AcylCoA_DH/ox_N"/>
</dbReference>
<dbReference type="InterPro" id="IPR046373">
    <property type="entry name" value="Acyl-CoA_Oxase/DH_mid-dom_sf"/>
</dbReference>
<dbReference type="GO" id="GO:0003995">
    <property type="term" value="F:acyl-CoA dehydrogenase activity"/>
    <property type="evidence" value="ECO:0007669"/>
    <property type="project" value="TreeGrafter"/>
</dbReference>
<proteinExistence type="inferred from homology"/>
<dbReference type="EMBL" id="JAGYPE020000001">
    <property type="protein sequence ID" value="MCH6263941.1"/>
    <property type="molecule type" value="Genomic_DNA"/>
</dbReference>
<dbReference type="Gene3D" id="2.40.110.10">
    <property type="entry name" value="Butyryl-CoA Dehydrogenase, subunit A, domain 2"/>
    <property type="match status" value="1"/>
</dbReference>
<dbReference type="GO" id="GO:0050660">
    <property type="term" value="F:flavin adenine dinucleotide binding"/>
    <property type="evidence" value="ECO:0007669"/>
    <property type="project" value="InterPro"/>
</dbReference>
<name>A0A942SV41_9BACI</name>
<comment type="caution">
    <text evidence="8">The sequence shown here is derived from an EMBL/GenBank/DDBJ whole genome shotgun (WGS) entry which is preliminary data.</text>
</comment>
<evidence type="ECO:0000313" key="9">
    <source>
        <dbReference type="EMBL" id="MCH6263941.1"/>
    </source>
</evidence>
<dbReference type="SUPFAM" id="SSF56645">
    <property type="entry name" value="Acyl-CoA dehydrogenase NM domain-like"/>
    <property type="match status" value="1"/>
</dbReference>
<feature type="domain" description="Acyl-CoA dehydrogenase/oxidase N-terminal" evidence="7">
    <location>
        <begin position="3"/>
        <end position="91"/>
    </location>
</feature>
<dbReference type="InterPro" id="IPR009075">
    <property type="entry name" value="AcylCo_DH/oxidase_C"/>
</dbReference>
<dbReference type="InterPro" id="IPR037069">
    <property type="entry name" value="AcylCoA_DH/ox_N_sf"/>
</dbReference>
<dbReference type="SUPFAM" id="SSF47203">
    <property type="entry name" value="Acyl-CoA dehydrogenase C-terminal domain-like"/>
    <property type="match status" value="1"/>
</dbReference>
<feature type="domain" description="Acyl-CoA dehydrogenase/oxidase C-terminal" evidence="6">
    <location>
        <begin position="208"/>
        <end position="321"/>
    </location>
</feature>
<protein>
    <submittedName>
        <fullName evidence="8">Acyl-CoA/acyl-ACP dehydrogenase</fullName>
    </submittedName>
</protein>
<dbReference type="Gene3D" id="1.20.140.10">
    <property type="entry name" value="Butyryl-CoA Dehydrogenase, subunit A, domain 3"/>
    <property type="match status" value="1"/>
</dbReference>
<evidence type="ECO:0000256" key="3">
    <source>
        <dbReference type="ARBA" id="ARBA00022630"/>
    </source>
</evidence>
<dbReference type="InterPro" id="IPR036250">
    <property type="entry name" value="AcylCo_DH-like_C"/>
</dbReference>
<dbReference type="Proteomes" id="UP000677265">
    <property type="component" value="Unassembled WGS sequence"/>
</dbReference>
<dbReference type="PANTHER" id="PTHR43884:SF20">
    <property type="entry name" value="ACYL-COA DEHYDROGENASE FADE28"/>
    <property type="match status" value="1"/>
</dbReference>
<dbReference type="RefSeq" id="WP_213140350.1">
    <property type="nucleotide sequence ID" value="NZ_JAGYPE020000001.1"/>
</dbReference>
<evidence type="ECO:0000256" key="4">
    <source>
        <dbReference type="ARBA" id="ARBA00022827"/>
    </source>
</evidence>
<accession>A0A942SV41</accession>
<sequence length="364" mass="40043">MSEMKEMILESAAKIFEKYSTKEVVNDAEKGQWAAELWENLEAYGMLGVGVPEELGGSGGDLDDALSILQMAGKYSAPIPLAETFIANWLLSDLGESIIEGIVTIPGQNSSEPFQLQKSGQGWIINGKAKYVPWARNAEKLLVPGESIDGTVLLVLPLEKAEIKPGKNMAGEARDEVIFDQVYIEECKTVSVDYSALTKKLYYAGALTRSVLMAGAIERVLDVTINHTNERSQFGRPIHRFQAIQHHLAALAGETAGAGIAAKYAVDAFGTNPFSKELAYAKIRINEAAGKVNTIAHQVLAAIGFTYEHTLHHSTRRLWSWREEFGTESDWEQVITEELLKLEKNELWSVITGVVNHAKKVGIQ</sequence>
<organism evidence="8">
    <name type="scientific">Neobacillus citreus</name>
    <dbReference type="NCBI Taxonomy" id="2833578"/>
    <lineage>
        <taxon>Bacteria</taxon>
        <taxon>Bacillati</taxon>
        <taxon>Bacillota</taxon>
        <taxon>Bacilli</taxon>
        <taxon>Bacillales</taxon>
        <taxon>Bacillaceae</taxon>
        <taxon>Neobacillus</taxon>
    </lineage>
</organism>
<gene>
    <name evidence="9" type="ORF">KHB02_000185</name>
    <name evidence="8" type="ORF">KHB02_03015</name>
</gene>
<dbReference type="Pfam" id="PF00441">
    <property type="entry name" value="Acyl-CoA_dh_1"/>
    <property type="match status" value="1"/>
</dbReference>
<keyword evidence="4" id="KW-0274">FAD</keyword>
<comment type="similarity">
    <text evidence="2">Belongs to the acyl-CoA dehydrogenase family.</text>
</comment>
<keyword evidence="10" id="KW-1185">Reference proteome</keyword>
<dbReference type="AlphaFoldDB" id="A0A942SV41"/>
<dbReference type="EMBL" id="JAGYPE010000001">
    <property type="protein sequence ID" value="MBS4180356.1"/>
    <property type="molecule type" value="Genomic_DNA"/>
</dbReference>
<comment type="cofactor">
    <cofactor evidence="1">
        <name>FAD</name>
        <dbReference type="ChEBI" id="CHEBI:57692"/>
    </cofactor>
</comment>
<evidence type="ECO:0000256" key="2">
    <source>
        <dbReference type="ARBA" id="ARBA00009347"/>
    </source>
</evidence>
<evidence type="ECO:0000313" key="10">
    <source>
        <dbReference type="Proteomes" id="UP000677265"/>
    </source>
</evidence>
<evidence type="ECO:0000256" key="1">
    <source>
        <dbReference type="ARBA" id="ARBA00001974"/>
    </source>
</evidence>
<keyword evidence="3" id="KW-0285">Flavoprotein</keyword>
<evidence type="ECO:0000259" key="7">
    <source>
        <dbReference type="Pfam" id="PF02771"/>
    </source>
</evidence>
<evidence type="ECO:0000256" key="5">
    <source>
        <dbReference type="ARBA" id="ARBA00023002"/>
    </source>
</evidence>
<keyword evidence="5" id="KW-0560">Oxidoreductase</keyword>
<dbReference type="PANTHER" id="PTHR43884">
    <property type="entry name" value="ACYL-COA DEHYDROGENASE"/>
    <property type="match status" value="1"/>
</dbReference>
<evidence type="ECO:0000259" key="6">
    <source>
        <dbReference type="Pfam" id="PF00441"/>
    </source>
</evidence>
<dbReference type="Gene3D" id="1.10.540.10">
    <property type="entry name" value="Acyl-CoA dehydrogenase/oxidase, N-terminal domain"/>
    <property type="match status" value="1"/>
</dbReference>
<dbReference type="Pfam" id="PF02771">
    <property type="entry name" value="Acyl-CoA_dh_N"/>
    <property type="match status" value="1"/>
</dbReference>
<reference evidence="8" key="1">
    <citation type="submission" date="2021-05" db="EMBL/GenBank/DDBJ databases">
        <title>Novel Bacillus species.</title>
        <authorList>
            <person name="Liu G."/>
        </authorList>
    </citation>
    <scope>NUCLEOTIDE SEQUENCE</scope>
    <source>
        <strain evidence="8 10">FJAT-50051</strain>
    </source>
</reference>
<dbReference type="InterPro" id="IPR009100">
    <property type="entry name" value="AcylCoA_DH/oxidase_NM_dom_sf"/>
</dbReference>